<keyword evidence="11" id="KW-1015">Disulfide bond</keyword>
<dbReference type="GO" id="GO:0004725">
    <property type="term" value="F:protein tyrosine phosphatase activity"/>
    <property type="evidence" value="ECO:0007669"/>
    <property type="project" value="UniProtKB-EC"/>
</dbReference>
<keyword evidence="10" id="KW-0472">Membrane</keyword>
<evidence type="ECO:0000256" key="12">
    <source>
        <dbReference type="ARBA" id="ARBA00023170"/>
    </source>
</evidence>
<comment type="similarity">
    <text evidence="2">Belongs to the protein-tyrosine phosphatase family. Receptor class 2A subfamily.</text>
</comment>
<keyword evidence="20" id="KW-1185">Reference proteome</keyword>
<keyword evidence="8" id="KW-0904">Protein phosphatase</keyword>
<dbReference type="PROSITE" id="PS50853">
    <property type="entry name" value="FN3"/>
    <property type="match status" value="6"/>
</dbReference>
<evidence type="ECO:0000256" key="9">
    <source>
        <dbReference type="ARBA" id="ARBA00022989"/>
    </source>
</evidence>
<dbReference type="FunFam" id="2.60.40.10:FF:000036">
    <property type="entry name" value="receptor-type tyrosine-protein phosphatase delta isoform X1"/>
    <property type="match status" value="1"/>
</dbReference>
<dbReference type="SMART" id="SM00408">
    <property type="entry name" value="IGc2"/>
    <property type="match status" value="3"/>
</dbReference>
<dbReference type="FunFam" id="2.60.40.10:FF:000027">
    <property type="entry name" value="receptor-type tyrosine-protein phosphatase delta isoform X1"/>
    <property type="match status" value="1"/>
</dbReference>
<dbReference type="PANTHER" id="PTHR44170:SF6">
    <property type="entry name" value="CONTACTIN"/>
    <property type="match status" value="1"/>
</dbReference>
<keyword evidence="4" id="KW-0812">Transmembrane</keyword>
<dbReference type="FunFam" id="2.60.40.10:FF:000010">
    <property type="entry name" value="receptor-type tyrosine-protein phosphatase delta isoform X1"/>
    <property type="match status" value="1"/>
</dbReference>
<evidence type="ECO:0000256" key="1">
    <source>
        <dbReference type="ARBA" id="ARBA00004479"/>
    </source>
</evidence>
<evidence type="ECO:0000256" key="2">
    <source>
        <dbReference type="ARBA" id="ARBA00010504"/>
    </source>
</evidence>
<keyword evidence="13" id="KW-0325">Glycoprotein</keyword>
<evidence type="ECO:0000256" key="10">
    <source>
        <dbReference type="ARBA" id="ARBA00023136"/>
    </source>
</evidence>
<dbReference type="SUPFAM" id="SSF49265">
    <property type="entry name" value="Fibronectin type III"/>
    <property type="match status" value="3"/>
</dbReference>
<evidence type="ECO:0000256" key="15">
    <source>
        <dbReference type="ARBA" id="ARBA00051722"/>
    </source>
</evidence>
<evidence type="ECO:0000256" key="3">
    <source>
        <dbReference type="ARBA" id="ARBA00013064"/>
    </source>
</evidence>
<feature type="domain" description="Fibronectin type-III" evidence="18">
    <location>
        <begin position="397"/>
        <end position="493"/>
    </location>
</feature>
<feature type="domain" description="Fibronectin type-III" evidence="18">
    <location>
        <begin position="589"/>
        <end position="697"/>
    </location>
</feature>
<feature type="domain" description="Fibronectin type-III" evidence="18">
    <location>
        <begin position="698"/>
        <end position="791"/>
    </location>
</feature>
<dbReference type="PRINTS" id="PR00014">
    <property type="entry name" value="FNTYPEIII"/>
</dbReference>
<dbReference type="FunFam" id="2.60.40.10:FF:000023">
    <property type="entry name" value="receptor-type tyrosine-protein phosphatase delta isoform X2"/>
    <property type="match status" value="1"/>
</dbReference>
<dbReference type="EMBL" id="JAPFRF010000004">
    <property type="protein sequence ID" value="KAJ7335478.1"/>
    <property type="molecule type" value="Genomic_DNA"/>
</dbReference>
<feature type="domain" description="Ig-like" evidence="17">
    <location>
        <begin position="2"/>
        <end position="92"/>
    </location>
</feature>
<dbReference type="FunFam" id="2.60.40.10:FF:000082">
    <property type="entry name" value="receptor-type tyrosine-protein phosphatase delta isoform X2"/>
    <property type="match status" value="1"/>
</dbReference>
<dbReference type="Gene3D" id="2.60.40.10">
    <property type="entry name" value="Immunoglobulins"/>
    <property type="match status" value="9"/>
</dbReference>
<dbReference type="FunFam" id="2.60.40.10:FF:000015">
    <property type="entry name" value="receptor-type tyrosine-protein phosphatase delta isoform X2"/>
    <property type="match status" value="1"/>
</dbReference>
<protein>
    <recommendedName>
        <fullName evidence="3">protein-tyrosine-phosphatase</fullName>
        <ecNumber evidence="3">3.1.3.48</ecNumber>
    </recommendedName>
</protein>
<dbReference type="PANTHER" id="PTHR44170">
    <property type="entry name" value="PROTEIN SIDEKICK"/>
    <property type="match status" value="1"/>
</dbReference>
<name>A0A9Q1B411_9SAUR</name>
<feature type="region of interest" description="Disordered" evidence="16">
    <location>
        <begin position="378"/>
        <end position="399"/>
    </location>
</feature>
<feature type="compositionally biased region" description="Polar residues" evidence="16">
    <location>
        <begin position="384"/>
        <end position="399"/>
    </location>
</feature>
<evidence type="ECO:0000259" key="18">
    <source>
        <dbReference type="PROSITE" id="PS50853"/>
    </source>
</evidence>
<dbReference type="Pfam" id="PF13927">
    <property type="entry name" value="Ig_3"/>
    <property type="match status" value="1"/>
</dbReference>
<sequence>PPKFTRAPVDQTGVSGGVASFICQATGDPRPKIVWNKKGKKVSNQRFEVIEFDDGSGSVLRIQPLRTPRDEAIYECVASNSVGEISVPTRLTVLREDQIPRGFPTIDMGPQLKVVERTRTATMLCAASGNPDPEITWFKDFLPVDTSNNGRIKQLRSESIGGTPIRGALQIESSEESDQGKYECVATNSAGTRYSAPANLYVRELREVRRVPPRFSIPPTNHEIMPGGSVNITCVAVGSPMPYVKWMLGAEDLTPEDDMPIGRNVLELNDVRQSANYTCVAMSTLGVIEAIAQITVKALPKPPGTPVVTETTATSITLTWDSGNPEPVSYYIIQHKPKNSEELYKEIDGVATTRYSVAGLSPYSEYEFRVVAVNNIGRGPPSEPVSTRTSEQAPSSAPRNVQARMLSSTTILVQWEEPEEPNGQIQGYRVYYTMDPSQHVNNWLKHNVADSHITTIGNLIPQKTYSVKVLAFTSVGDGPLSSDIQVITQTGVPGQPLNFKAEPESETSILLSWTPPRSDTISNYDLVYREGEHGEEQRISIDPATSYHLQGLKPNSLYYFRLSARSPQGLGASTAEISARTMQSIPSGPPRKVEVEAVNSTAVKVSWRSPVPNKQHGQIRGYQVHYVKMENGEPRGQPMLKDIMLADAQWEYDDTTEHEMIIAGLQPETTYSLTVTAYTTKGDGARSKPRLVSTTGAVPGKPRLVISPTQMGTALIQWHPPIDTYGPLQGYRLRFGRKDMDVFTTWDFTDKDDHYTATDIHKGASYVFGLSAKNKVGFGEEMVKEITIPEDLPSGFPQNLHSESATSTSVQLTWQPPTLPERNGIITKYTLQYRDINVAHQQTEVPVVPPDTATTLSGLKPDTTYDVKIRAHTSKGPGPYSPSVQFRTLPVDQGRICLFMACLLKESQVFGYR</sequence>
<dbReference type="InterPro" id="IPR003961">
    <property type="entry name" value="FN3_dom"/>
</dbReference>
<feature type="non-terminal residue" evidence="19">
    <location>
        <position position="1"/>
    </location>
</feature>
<evidence type="ECO:0000256" key="13">
    <source>
        <dbReference type="ARBA" id="ARBA00023180"/>
    </source>
</evidence>
<comment type="catalytic activity">
    <reaction evidence="15">
        <text>O-phospho-L-tyrosyl-[protein] + H2O = L-tyrosyl-[protein] + phosphate</text>
        <dbReference type="Rhea" id="RHEA:10684"/>
        <dbReference type="Rhea" id="RHEA-COMP:10136"/>
        <dbReference type="Rhea" id="RHEA-COMP:20101"/>
        <dbReference type="ChEBI" id="CHEBI:15377"/>
        <dbReference type="ChEBI" id="CHEBI:43474"/>
        <dbReference type="ChEBI" id="CHEBI:46858"/>
        <dbReference type="ChEBI" id="CHEBI:61978"/>
        <dbReference type="EC" id="3.1.3.48"/>
    </reaction>
</comment>
<evidence type="ECO:0000256" key="4">
    <source>
        <dbReference type="ARBA" id="ARBA00022692"/>
    </source>
</evidence>
<dbReference type="InterPro" id="IPR036179">
    <property type="entry name" value="Ig-like_dom_sf"/>
</dbReference>
<keyword evidence="12" id="KW-0675">Receptor</keyword>
<dbReference type="SUPFAM" id="SSF48726">
    <property type="entry name" value="Immunoglobulin"/>
    <property type="match status" value="3"/>
</dbReference>
<dbReference type="AlphaFoldDB" id="A0A9Q1B411"/>
<dbReference type="EC" id="3.1.3.48" evidence="3"/>
<comment type="subcellular location">
    <subcellularLocation>
        <location evidence="1">Membrane</location>
        <topology evidence="1">Single-pass type I membrane protein</topology>
    </subcellularLocation>
</comment>
<organism evidence="19 20">
    <name type="scientific">Phrynocephalus forsythii</name>
    <dbReference type="NCBI Taxonomy" id="171643"/>
    <lineage>
        <taxon>Eukaryota</taxon>
        <taxon>Metazoa</taxon>
        <taxon>Chordata</taxon>
        <taxon>Craniata</taxon>
        <taxon>Vertebrata</taxon>
        <taxon>Euteleostomi</taxon>
        <taxon>Lepidosauria</taxon>
        <taxon>Squamata</taxon>
        <taxon>Bifurcata</taxon>
        <taxon>Unidentata</taxon>
        <taxon>Episquamata</taxon>
        <taxon>Toxicofera</taxon>
        <taxon>Iguania</taxon>
        <taxon>Acrodonta</taxon>
        <taxon>Agamidae</taxon>
        <taxon>Agaminae</taxon>
        <taxon>Phrynocephalus</taxon>
    </lineage>
</organism>
<evidence type="ECO:0000256" key="7">
    <source>
        <dbReference type="ARBA" id="ARBA00022801"/>
    </source>
</evidence>
<keyword evidence="6" id="KW-0677">Repeat</keyword>
<dbReference type="GO" id="GO:0050808">
    <property type="term" value="P:synapse organization"/>
    <property type="evidence" value="ECO:0007669"/>
    <property type="project" value="UniProtKB-ARBA"/>
</dbReference>
<dbReference type="FunFam" id="2.60.40.10:FF:000068">
    <property type="entry name" value="receptor-type tyrosine-protein phosphatase delta isoform X1"/>
    <property type="match status" value="1"/>
</dbReference>
<dbReference type="InterPro" id="IPR013098">
    <property type="entry name" value="Ig_I-set"/>
</dbReference>
<feature type="domain" description="Fibronectin type-III" evidence="18">
    <location>
        <begin position="302"/>
        <end position="392"/>
    </location>
</feature>
<feature type="domain" description="Fibronectin type-III" evidence="18">
    <location>
        <begin position="495"/>
        <end position="584"/>
    </location>
</feature>
<dbReference type="InterPro" id="IPR003598">
    <property type="entry name" value="Ig_sub2"/>
</dbReference>
<dbReference type="InterPro" id="IPR007110">
    <property type="entry name" value="Ig-like_dom"/>
</dbReference>
<evidence type="ECO:0000256" key="8">
    <source>
        <dbReference type="ARBA" id="ARBA00022912"/>
    </source>
</evidence>
<keyword evidence="9" id="KW-1133">Transmembrane helix</keyword>
<dbReference type="GO" id="GO:0005886">
    <property type="term" value="C:plasma membrane"/>
    <property type="evidence" value="ECO:0007669"/>
    <property type="project" value="UniProtKB-ARBA"/>
</dbReference>
<evidence type="ECO:0000256" key="16">
    <source>
        <dbReference type="SAM" id="MobiDB-lite"/>
    </source>
</evidence>
<reference evidence="19" key="1">
    <citation type="journal article" date="2023" name="DNA Res.">
        <title>Chromosome-level genome assembly of Phrynocephalus forsythii using third-generation DNA sequencing and Hi-C analysis.</title>
        <authorList>
            <person name="Qi Y."/>
            <person name="Zhao W."/>
            <person name="Zhao Y."/>
            <person name="Niu C."/>
            <person name="Cao S."/>
            <person name="Zhang Y."/>
        </authorList>
    </citation>
    <scope>NUCLEOTIDE SEQUENCE</scope>
    <source>
        <tissue evidence="19">Muscle</tissue>
    </source>
</reference>
<dbReference type="CDD" id="cd05739">
    <property type="entry name" value="IgI_3_RPTP_IIa_LAR_like"/>
    <property type="match status" value="1"/>
</dbReference>
<dbReference type="OrthoDB" id="10253954at2759"/>
<keyword evidence="7" id="KW-0378">Hydrolase</keyword>
<dbReference type="Pfam" id="PF00041">
    <property type="entry name" value="fn3"/>
    <property type="match status" value="6"/>
</dbReference>
<dbReference type="InterPro" id="IPR013783">
    <property type="entry name" value="Ig-like_fold"/>
</dbReference>
<keyword evidence="5" id="KW-0732">Signal</keyword>
<dbReference type="FunFam" id="2.60.40.10:FF:000128">
    <property type="entry name" value="receptor-type tyrosine-protein phosphatase delta isoform X2"/>
    <property type="match status" value="1"/>
</dbReference>
<comment type="caution">
    <text evidence="19">The sequence shown here is derived from an EMBL/GenBank/DDBJ whole genome shotgun (WGS) entry which is preliminary data.</text>
</comment>
<accession>A0A9Q1B411</accession>
<evidence type="ECO:0000256" key="14">
    <source>
        <dbReference type="ARBA" id="ARBA00023319"/>
    </source>
</evidence>
<dbReference type="Pfam" id="PF07679">
    <property type="entry name" value="I-set"/>
    <property type="match status" value="2"/>
</dbReference>
<dbReference type="SMART" id="SM00060">
    <property type="entry name" value="FN3"/>
    <property type="match status" value="6"/>
</dbReference>
<evidence type="ECO:0000256" key="6">
    <source>
        <dbReference type="ARBA" id="ARBA00022737"/>
    </source>
</evidence>
<feature type="domain" description="Fibronectin type-III" evidence="18">
    <location>
        <begin position="796"/>
        <end position="891"/>
    </location>
</feature>
<dbReference type="GO" id="GO:0098609">
    <property type="term" value="P:cell-cell adhesion"/>
    <property type="evidence" value="ECO:0007669"/>
    <property type="project" value="TreeGrafter"/>
</dbReference>
<dbReference type="InterPro" id="IPR036116">
    <property type="entry name" value="FN3_sf"/>
</dbReference>
<gene>
    <name evidence="19" type="ORF">JRQ81_013419</name>
</gene>
<dbReference type="PROSITE" id="PS50835">
    <property type="entry name" value="IG_LIKE"/>
    <property type="match status" value="3"/>
</dbReference>
<dbReference type="FunFam" id="2.60.40.10:FF:000066">
    <property type="entry name" value="receptor-type tyrosine-protein phosphatase delta isoform X1"/>
    <property type="match status" value="1"/>
</dbReference>
<dbReference type="CDD" id="cd00063">
    <property type="entry name" value="FN3"/>
    <property type="match status" value="6"/>
</dbReference>
<dbReference type="CDD" id="cd05738">
    <property type="entry name" value="IgI_2_RPTP_IIa_LAR_like"/>
    <property type="match status" value="1"/>
</dbReference>
<dbReference type="InterPro" id="IPR003599">
    <property type="entry name" value="Ig_sub"/>
</dbReference>
<evidence type="ECO:0000256" key="11">
    <source>
        <dbReference type="ARBA" id="ARBA00023157"/>
    </source>
</evidence>
<proteinExistence type="inferred from homology"/>
<dbReference type="SMART" id="SM00409">
    <property type="entry name" value="IG"/>
    <property type="match status" value="4"/>
</dbReference>
<evidence type="ECO:0000313" key="19">
    <source>
        <dbReference type="EMBL" id="KAJ7335478.1"/>
    </source>
</evidence>
<feature type="domain" description="Ig-like" evidence="17">
    <location>
        <begin position="104"/>
        <end position="201"/>
    </location>
</feature>
<keyword evidence="14" id="KW-0393">Immunoglobulin domain</keyword>
<dbReference type="Proteomes" id="UP001142489">
    <property type="component" value="Unassembled WGS sequence"/>
</dbReference>
<feature type="domain" description="Ig-like" evidence="17">
    <location>
        <begin position="213"/>
        <end position="295"/>
    </location>
</feature>
<evidence type="ECO:0000256" key="5">
    <source>
        <dbReference type="ARBA" id="ARBA00022729"/>
    </source>
</evidence>
<evidence type="ECO:0000313" key="20">
    <source>
        <dbReference type="Proteomes" id="UP001142489"/>
    </source>
</evidence>
<evidence type="ECO:0000259" key="17">
    <source>
        <dbReference type="PROSITE" id="PS50835"/>
    </source>
</evidence>